<sequence length="168" mass="18875">MRTPWGWVWLLPKGLSSLGESYALLRLGKGFCMASARGLGMVLGLWLWLWFGFLCPQWVNVMSPGRLAPLQPAHPTGTSRTTIKKTDGCRASELLSRHPGLLPRSSRRGLWRRFRFLYHGGMSFSCDRRCSESVFLGFPLRTSSRASDLDDAKPSDVFPTILWSAGTR</sequence>
<keyword evidence="1" id="KW-1133">Transmembrane helix</keyword>
<accession>F9WEP2</accession>
<reference evidence="2 3" key="2">
    <citation type="journal article" date="2012" name="Proc. Natl. Acad. Sci. U.S.A.">
        <title>Antigenic diversity is generated by distinct evolutionary mechanisms in African trypanosome species.</title>
        <authorList>
            <person name="Jackson A.P."/>
            <person name="Berry A."/>
            <person name="Aslett M."/>
            <person name="Allison H.C."/>
            <person name="Burton P."/>
            <person name="Vavrova-Anderson J."/>
            <person name="Brown R."/>
            <person name="Browne H."/>
            <person name="Corton N."/>
            <person name="Hauser H."/>
            <person name="Gamble J."/>
            <person name="Gilderthorp R."/>
            <person name="Marcello L."/>
            <person name="McQuillan J."/>
            <person name="Otto T.D."/>
            <person name="Quail M.A."/>
            <person name="Sanders M.J."/>
            <person name="van Tonder A."/>
            <person name="Ginger M.L."/>
            <person name="Field M.C."/>
            <person name="Barry J.D."/>
            <person name="Hertz-Fowler C."/>
            <person name="Berriman M."/>
        </authorList>
    </citation>
    <scope>NUCLEOTIDE SEQUENCE [LARGE SCALE GENOMIC DNA]</scope>
    <source>
        <strain evidence="2 3">IL3000</strain>
    </source>
</reference>
<evidence type="ECO:0000313" key="3">
    <source>
        <dbReference type="Proteomes" id="UP000000702"/>
    </source>
</evidence>
<comment type="caution">
    <text evidence="2">The sequence shown here is derived from an EMBL/GenBank/DDBJ whole genome shotgun (WGS) entry which is preliminary data.</text>
</comment>
<gene>
    <name evidence="2" type="ORF">TCIL3000_0_07640</name>
</gene>
<proteinExistence type="predicted"/>
<name>F9WEP2_TRYCI</name>
<dbReference type="AlphaFoldDB" id="F9WEP2"/>
<dbReference type="Proteomes" id="UP000000702">
    <property type="component" value="Unassembled WGS sequence"/>
</dbReference>
<evidence type="ECO:0000313" key="2">
    <source>
        <dbReference type="EMBL" id="CCD15753.1"/>
    </source>
</evidence>
<evidence type="ECO:0000256" key="1">
    <source>
        <dbReference type="SAM" id="Phobius"/>
    </source>
</evidence>
<protein>
    <submittedName>
        <fullName evidence="2">WGS project CAEQ00000000 data, annotated contig 296</fullName>
    </submittedName>
</protein>
<keyword evidence="1" id="KW-0812">Transmembrane</keyword>
<keyword evidence="1" id="KW-0472">Membrane</keyword>
<keyword evidence="3" id="KW-1185">Reference proteome</keyword>
<dbReference type="VEuPathDB" id="TriTrypDB:TcIL3000_0_07640"/>
<dbReference type="EMBL" id="CAEQ01002044">
    <property type="protein sequence ID" value="CCD15753.1"/>
    <property type="molecule type" value="Genomic_DNA"/>
</dbReference>
<feature type="transmembrane region" description="Helical" evidence="1">
    <location>
        <begin position="39"/>
        <end position="59"/>
    </location>
</feature>
<organism evidence="2 3">
    <name type="scientific">Trypanosoma congolense (strain IL3000)</name>
    <dbReference type="NCBI Taxonomy" id="1068625"/>
    <lineage>
        <taxon>Eukaryota</taxon>
        <taxon>Discoba</taxon>
        <taxon>Euglenozoa</taxon>
        <taxon>Kinetoplastea</taxon>
        <taxon>Metakinetoplastina</taxon>
        <taxon>Trypanosomatida</taxon>
        <taxon>Trypanosomatidae</taxon>
        <taxon>Trypanosoma</taxon>
        <taxon>Nannomonas</taxon>
    </lineage>
</organism>
<reference evidence="3" key="1">
    <citation type="submission" date="2011-07" db="EMBL/GenBank/DDBJ databases">
        <title>Divergent evolution of antigenic variation in African trypanosomes.</title>
        <authorList>
            <person name="Jackson A.P."/>
            <person name="Berry A."/>
            <person name="Allison H.C."/>
            <person name="Burton P."/>
            <person name="Anderson J."/>
            <person name="Aslett M."/>
            <person name="Brown R."/>
            <person name="Corton N."/>
            <person name="Harris D."/>
            <person name="Hauser H."/>
            <person name="Gamble J."/>
            <person name="Gilderthorp R."/>
            <person name="McQuillan J."/>
            <person name="Quail M.A."/>
            <person name="Sanders M."/>
            <person name="Van Tonder A."/>
            <person name="Ginger M.L."/>
            <person name="Donelson J.E."/>
            <person name="Field M.C."/>
            <person name="Barry J.D."/>
            <person name="Berriman M."/>
            <person name="Hertz-Fowler C."/>
        </authorList>
    </citation>
    <scope>NUCLEOTIDE SEQUENCE [LARGE SCALE GENOMIC DNA]</scope>
    <source>
        <strain evidence="3">IL3000</strain>
    </source>
</reference>